<name>A0A517Z906_9PLAN</name>
<dbReference type="KEGG" id="mri:Mal4_32850"/>
<reference evidence="2 3" key="1">
    <citation type="submission" date="2019-02" db="EMBL/GenBank/DDBJ databases">
        <title>Deep-cultivation of Planctomycetes and their phenomic and genomic characterization uncovers novel biology.</title>
        <authorList>
            <person name="Wiegand S."/>
            <person name="Jogler M."/>
            <person name="Boedeker C."/>
            <person name="Pinto D."/>
            <person name="Vollmers J."/>
            <person name="Rivas-Marin E."/>
            <person name="Kohn T."/>
            <person name="Peeters S.H."/>
            <person name="Heuer A."/>
            <person name="Rast P."/>
            <person name="Oberbeckmann S."/>
            <person name="Bunk B."/>
            <person name="Jeske O."/>
            <person name="Meyerdierks A."/>
            <person name="Storesund J.E."/>
            <person name="Kallscheuer N."/>
            <person name="Luecker S."/>
            <person name="Lage O.M."/>
            <person name="Pohl T."/>
            <person name="Merkel B.J."/>
            <person name="Hornburger P."/>
            <person name="Mueller R.-W."/>
            <person name="Bruemmer F."/>
            <person name="Labrenz M."/>
            <person name="Spormann A.M."/>
            <person name="Op den Camp H."/>
            <person name="Overmann J."/>
            <person name="Amann R."/>
            <person name="Jetten M.S.M."/>
            <person name="Mascher T."/>
            <person name="Medema M.H."/>
            <person name="Devos D.P."/>
            <person name="Kaster A.-K."/>
            <person name="Ovreas L."/>
            <person name="Rohde M."/>
            <person name="Galperin M.Y."/>
            <person name="Jogler C."/>
        </authorList>
    </citation>
    <scope>NUCLEOTIDE SEQUENCE [LARGE SCALE GENOMIC DNA]</scope>
    <source>
        <strain evidence="2 3">Mal4</strain>
    </source>
</reference>
<proteinExistence type="predicted"/>
<dbReference type="OrthoDB" id="276982at2"/>
<keyword evidence="1" id="KW-0812">Transmembrane</keyword>
<feature type="transmembrane region" description="Helical" evidence="1">
    <location>
        <begin position="88"/>
        <end position="105"/>
    </location>
</feature>
<feature type="transmembrane region" description="Helical" evidence="1">
    <location>
        <begin position="62"/>
        <end position="82"/>
    </location>
</feature>
<sequence length="111" mass="12313">MSSQQVAVNRTLVGIIAVVCLLAGAVIFVMDSYHNVWCGAFVRTGLLMGAFWLALPAGDREAAWANVSPWALAAIVVVILLFVRRPRIFFPLLMLFGIAALFLRPRSRRRK</sequence>
<evidence type="ECO:0000313" key="2">
    <source>
        <dbReference type="EMBL" id="QDU38953.1"/>
    </source>
</evidence>
<evidence type="ECO:0000256" key="1">
    <source>
        <dbReference type="SAM" id="Phobius"/>
    </source>
</evidence>
<dbReference type="AlphaFoldDB" id="A0A517Z906"/>
<feature type="transmembrane region" description="Helical" evidence="1">
    <location>
        <begin position="12"/>
        <end position="30"/>
    </location>
</feature>
<evidence type="ECO:0000313" key="3">
    <source>
        <dbReference type="Proteomes" id="UP000320496"/>
    </source>
</evidence>
<feature type="transmembrane region" description="Helical" evidence="1">
    <location>
        <begin position="36"/>
        <end position="55"/>
    </location>
</feature>
<keyword evidence="1" id="KW-0472">Membrane</keyword>
<keyword evidence="3" id="KW-1185">Reference proteome</keyword>
<keyword evidence="1" id="KW-1133">Transmembrane helix</keyword>
<protein>
    <submittedName>
        <fullName evidence="2">Uncharacterized protein</fullName>
    </submittedName>
</protein>
<gene>
    <name evidence="2" type="ORF">Mal4_32850</name>
</gene>
<dbReference type="Proteomes" id="UP000320496">
    <property type="component" value="Chromosome"/>
</dbReference>
<accession>A0A517Z906</accession>
<dbReference type="EMBL" id="CP036275">
    <property type="protein sequence ID" value="QDU38953.1"/>
    <property type="molecule type" value="Genomic_DNA"/>
</dbReference>
<dbReference type="RefSeq" id="WP_145370186.1">
    <property type="nucleotide sequence ID" value="NZ_CP036275.1"/>
</dbReference>
<organism evidence="2 3">
    <name type="scientific">Maioricimonas rarisocia</name>
    <dbReference type="NCBI Taxonomy" id="2528026"/>
    <lineage>
        <taxon>Bacteria</taxon>
        <taxon>Pseudomonadati</taxon>
        <taxon>Planctomycetota</taxon>
        <taxon>Planctomycetia</taxon>
        <taxon>Planctomycetales</taxon>
        <taxon>Planctomycetaceae</taxon>
        <taxon>Maioricimonas</taxon>
    </lineage>
</organism>